<gene>
    <name evidence="1" type="ORF">S01H1_07587</name>
</gene>
<dbReference type="AlphaFoldDB" id="X0RM48"/>
<sequence length="30" mass="3601">MGFRKVQFKLIILIFVCQQILNFSKGEFRP</sequence>
<comment type="caution">
    <text evidence="1">The sequence shown here is derived from an EMBL/GenBank/DDBJ whole genome shotgun (WGS) entry which is preliminary data.</text>
</comment>
<evidence type="ECO:0000313" key="1">
    <source>
        <dbReference type="EMBL" id="GAF69894.1"/>
    </source>
</evidence>
<feature type="non-terminal residue" evidence="1">
    <location>
        <position position="30"/>
    </location>
</feature>
<dbReference type="EMBL" id="BARS01003903">
    <property type="protein sequence ID" value="GAF69894.1"/>
    <property type="molecule type" value="Genomic_DNA"/>
</dbReference>
<proteinExistence type="predicted"/>
<name>X0RM48_9ZZZZ</name>
<protein>
    <submittedName>
        <fullName evidence="1">Uncharacterized protein</fullName>
    </submittedName>
</protein>
<reference evidence="1" key="1">
    <citation type="journal article" date="2014" name="Front. Microbiol.">
        <title>High frequency of phylogenetically diverse reductive dehalogenase-homologous genes in deep subseafloor sedimentary metagenomes.</title>
        <authorList>
            <person name="Kawai M."/>
            <person name="Futagami T."/>
            <person name="Toyoda A."/>
            <person name="Takaki Y."/>
            <person name="Nishi S."/>
            <person name="Hori S."/>
            <person name="Arai W."/>
            <person name="Tsubouchi T."/>
            <person name="Morono Y."/>
            <person name="Uchiyama I."/>
            <person name="Ito T."/>
            <person name="Fujiyama A."/>
            <person name="Inagaki F."/>
            <person name="Takami H."/>
        </authorList>
    </citation>
    <scope>NUCLEOTIDE SEQUENCE</scope>
    <source>
        <strain evidence="1">Expedition CK06-06</strain>
    </source>
</reference>
<organism evidence="1">
    <name type="scientific">marine sediment metagenome</name>
    <dbReference type="NCBI Taxonomy" id="412755"/>
    <lineage>
        <taxon>unclassified sequences</taxon>
        <taxon>metagenomes</taxon>
        <taxon>ecological metagenomes</taxon>
    </lineage>
</organism>
<accession>X0RM48</accession>